<organism evidence="1">
    <name type="scientific">mine drainage metagenome</name>
    <dbReference type="NCBI Taxonomy" id="410659"/>
    <lineage>
        <taxon>unclassified sequences</taxon>
        <taxon>metagenomes</taxon>
        <taxon>ecological metagenomes</taxon>
    </lineage>
</organism>
<reference evidence="1" key="1">
    <citation type="submission" date="2013-08" db="EMBL/GenBank/DDBJ databases">
        <authorList>
            <person name="Mendez C."/>
            <person name="Richter M."/>
            <person name="Ferrer M."/>
            <person name="Sanchez J."/>
        </authorList>
    </citation>
    <scope>NUCLEOTIDE SEQUENCE</scope>
</reference>
<evidence type="ECO:0000313" key="1">
    <source>
        <dbReference type="EMBL" id="EQD65429.1"/>
    </source>
</evidence>
<accession>T1CGG7</accession>
<sequence>MKVKRTEQIYIRKDGNVSGLCHLSKNLFNQTNYILRQQFIKKEAMTGYNDLVKLFQVPSNDDERNNYQKLPAQTA</sequence>
<gene>
    <name evidence="1" type="ORF">B1A_08510</name>
</gene>
<name>T1CGG7_9ZZZZ</name>
<dbReference type="AlphaFoldDB" id="T1CGG7"/>
<protein>
    <submittedName>
        <fullName evidence="1">Transposase</fullName>
    </submittedName>
</protein>
<reference evidence="1" key="2">
    <citation type="journal article" date="2014" name="ISME J.">
        <title>Microbial stratification in low pH oxic and suboxic macroscopic growths along an acid mine drainage.</title>
        <authorList>
            <person name="Mendez-Garcia C."/>
            <person name="Mesa V."/>
            <person name="Sprenger R.R."/>
            <person name="Richter M."/>
            <person name="Diez M.S."/>
            <person name="Solano J."/>
            <person name="Bargiela R."/>
            <person name="Golyshina O.V."/>
            <person name="Manteca A."/>
            <person name="Ramos J.L."/>
            <person name="Gallego J.R."/>
            <person name="Llorente I."/>
            <person name="Martins Dos Santos V.A."/>
            <person name="Jensen O.N."/>
            <person name="Pelaez A.I."/>
            <person name="Sanchez J."/>
            <person name="Ferrer M."/>
        </authorList>
    </citation>
    <scope>NUCLEOTIDE SEQUENCE</scope>
</reference>
<dbReference type="EMBL" id="AUZX01006075">
    <property type="protein sequence ID" value="EQD65429.1"/>
    <property type="molecule type" value="Genomic_DNA"/>
</dbReference>
<comment type="caution">
    <text evidence="1">The sequence shown here is derived from an EMBL/GenBank/DDBJ whole genome shotgun (WGS) entry which is preliminary data.</text>
</comment>
<proteinExistence type="predicted"/>